<keyword evidence="4 8" id="KW-0812">Transmembrane</keyword>
<dbReference type="EMBL" id="CM026423">
    <property type="protein sequence ID" value="KAG0583551.1"/>
    <property type="molecule type" value="Genomic_DNA"/>
</dbReference>
<feature type="transmembrane region" description="Helical" evidence="8">
    <location>
        <begin position="123"/>
        <end position="142"/>
    </location>
</feature>
<evidence type="ECO:0000313" key="9">
    <source>
        <dbReference type="EMBL" id="KAG0583551.1"/>
    </source>
</evidence>
<evidence type="ECO:0000256" key="3">
    <source>
        <dbReference type="ARBA" id="ARBA00022502"/>
    </source>
</evidence>
<evidence type="ECO:0000256" key="2">
    <source>
        <dbReference type="ARBA" id="ARBA00004687"/>
    </source>
</evidence>
<reference evidence="9" key="1">
    <citation type="submission" date="2020-06" db="EMBL/GenBank/DDBJ databases">
        <title>WGS assembly of Ceratodon purpureus strain R40.</title>
        <authorList>
            <person name="Carey S.B."/>
            <person name="Jenkins J."/>
            <person name="Shu S."/>
            <person name="Lovell J.T."/>
            <person name="Sreedasyam A."/>
            <person name="Maumus F."/>
            <person name="Tiley G.P."/>
            <person name="Fernandez-Pozo N."/>
            <person name="Barry K."/>
            <person name="Chen C."/>
            <person name="Wang M."/>
            <person name="Lipzen A."/>
            <person name="Daum C."/>
            <person name="Saski C.A."/>
            <person name="Payton A.C."/>
            <person name="Mcbreen J.C."/>
            <person name="Conrad R.E."/>
            <person name="Kollar L.M."/>
            <person name="Olsson S."/>
            <person name="Huttunen S."/>
            <person name="Landis J.B."/>
            <person name="Wickett N.J."/>
            <person name="Johnson M.G."/>
            <person name="Rensing S.A."/>
            <person name="Grimwood J."/>
            <person name="Schmutz J."/>
            <person name="Mcdaniel S.F."/>
        </authorList>
    </citation>
    <scope>NUCLEOTIDE SEQUENCE</scope>
    <source>
        <strain evidence="9">R40</strain>
    </source>
</reference>
<evidence type="ECO:0008006" key="11">
    <source>
        <dbReference type="Google" id="ProtNLM"/>
    </source>
</evidence>
<organism evidence="9 10">
    <name type="scientific">Ceratodon purpureus</name>
    <name type="common">Fire moss</name>
    <name type="synonym">Dicranum purpureum</name>
    <dbReference type="NCBI Taxonomy" id="3225"/>
    <lineage>
        <taxon>Eukaryota</taxon>
        <taxon>Viridiplantae</taxon>
        <taxon>Streptophyta</taxon>
        <taxon>Embryophyta</taxon>
        <taxon>Bryophyta</taxon>
        <taxon>Bryophytina</taxon>
        <taxon>Bryopsida</taxon>
        <taxon>Dicranidae</taxon>
        <taxon>Pseudoditrichales</taxon>
        <taxon>Ditrichaceae</taxon>
        <taxon>Ceratodon</taxon>
    </lineage>
</organism>
<name>A0A8T0IKY4_CERPU</name>
<comment type="pathway">
    <text evidence="2">Glycolipid biosynthesis; glycosylphosphatidylinositol-anchor biosynthesis.</text>
</comment>
<evidence type="ECO:0000256" key="7">
    <source>
        <dbReference type="ARBA" id="ARBA00023136"/>
    </source>
</evidence>
<feature type="transmembrane region" description="Helical" evidence="8">
    <location>
        <begin position="21"/>
        <end position="39"/>
    </location>
</feature>
<dbReference type="Pfam" id="PF06699">
    <property type="entry name" value="PIG-F"/>
    <property type="match status" value="1"/>
</dbReference>
<dbReference type="GO" id="GO:0005789">
    <property type="term" value="C:endoplasmic reticulum membrane"/>
    <property type="evidence" value="ECO:0007669"/>
    <property type="project" value="UniProtKB-SubCell"/>
</dbReference>
<dbReference type="InterPro" id="IPR009580">
    <property type="entry name" value="GPI_biosynthesis_protein_Pig-F"/>
</dbReference>
<sequence length="220" mass="23836">MADQQKAEVQDDGFLSRDPGAIALLSLQGLCGVALVVGVKTVPAYYGLNLIAHPVAAIRCALALTLPTVVVAYTLLYIFSSRPRPVWRCIGSGLLSLPLGTVVIALLALAFGAPTSLQYASRTLHWAFLMSVLVVLPAAIVLGSSWPDWQRIFAFTRPRGGLERAICIPAHGALIGAWVGAFPMPLDWERPWQVAVTNRQGISDLSAVFAFSVFFHFFRF</sequence>
<keyword evidence="3" id="KW-0337">GPI-anchor biosynthesis</keyword>
<evidence type="ECO:0000256" key="4">
    <source>
        <dbReference type="ARBA" id="ARBA00022692"/>
    </source>
</evidence>
<dbReference type="Proteomes" id="UP000822688">
    <property type="component" value="Chromosome 3"/>
</dbReference>
<feature type="transmembrane region" description="Helical" evidence="8">
    <location>
        <begin position="51"/>
        <end position="79"/>
    </location>
</feature>
<proteinExistence type="predicted"/>
<keyword evidence="5" id="KW-0256">Endoplasmic reticulum</keyword>
<accession>A0A8T0IKY4</accession>
<keyword evidence="6 8" id="KW-1133">Transmembrane helix</keyword>
<evidence type="ECO:0000313" key="10">
    <source>
        <dbReference type="Proteomes" id="UP000822688"/>
    </source>
</evidence>
<evidence type="ECO:0000256" key="6">
    <source>
        <dbReference type="ARBA" id="ARBA00022989"/>
    </source>
</evidence>
<evidence type="ECO:0000256" key="5">
    <source>
        <dbReference type="ARBA" id="ARBA00022824"/>
    </source>
</evidence>
<gene>
    <name evidence="9" type="ORF">KC19_3G146100</name>
</gene>
<dbReference type="GO" id="GO:0006506">
    <property type="term" value="P:GPI anchor biosynthetic process"/>
    <property type="evidence" value="ECO:0007669"/>
    <property type="project" value="UniProtKB-KW"/>
</dbReference>
<comment type="subcellular location">
    <subcellularLocation>
        <location evidence="1">Endoplasmic reticulum membrane</location>
        <topology evidence="1">Multi-pass membrane protein</topology>
    </subcellularLocation>
</comment>
<keyword evidence="7 8" id="KW-0472">Membrane</keyword>
<feature type="transmembrane region" description="Helical" evidence="8">
    <location>
        <begin position="201"/>
        <end position="218"/>
    </location>
</feature>
<evidence type="ECO:0000256" key="8">
    <source>
        <dbReference type="SAM" id="Phobius"/>
    </source>
</evidence>
<dbReference type="AlphaFoldDB" id="A0A8T0IKY4"/>
<evidence type="ECO:0000256" key="1">
    <source>
        <dbReference type="ARBA" id="ARBA00004477"/>
    </source>
</evidence>
<feature type="transmembrane region" description="Helical" evidence="8">
    <location>
        <begin position="162"/>
        <end position="181"/>
    </location>
</feature>
<comment type="caution">
    <text evidence="9">The sequence shown here is derived from an EMBL/GenBank/DDBJ whole genome shotgun (WGS) entry which is preliminary data.</text>
</comment>
<protein>
    <recommendedName>
        <fullName evidence="11">Glycosylphosphatidylinositol anchor biosynthesis protein 11</fullName>
    </recommendedName>
</protein>
<feature type="transmembrane region" description="Helical" evidence="8">
    <location>
        <begin position="86"/>
        <end position="111"/>
    </location>
</feature>
<keyword evidence="10" id="KW-1185">Reference proteome</keyword>